<keyword evidence="4 5" id="KW-0862">Zinc</keyword>
<keyword evidence="1 5" id="KW-0479">Metal-binding</keyword>
<feature type="zinc finger region" description="C3H1-type" evidence="5">
    <location>
        <begin position="143"/>
        <end position="171"/>
    </location>
</feature>
<dbReference type="Pfam" id="PF00642">
    <property type="entry name" value="zf-CCCH"/>
    <property type="match status" value="1"/>
</dbReference>
<accession>A0A8S1K9V4</accession>
<keyword evidence="2" id="KW-0677">Repeat</keyword>
<reference evidence="8" key="1">
    <citation type="submission" date="2021-01" db="EMBL/GenBank/DDBJ databases">
        <authorList>
            <consortium name="Genoscope - CEA"/>
            <person name="William W."/>
        </authorList>
    </citation>
    <scope>NUCLEOTIDE SEQUENCE</scope>
</reference>
<feature type="domain" description="C3H1-type" evidence="7">
    <location>
        <begin position="143"/>
        <end position="171"/>
    </location>
</feature>
<evidence type="ECO:0000313" key="9">
    <source>
        <dbReference type="Proteomes" id="UP000688137"/>
    </source>
</evidence>
<dbReference type="PROSITE" id="PS50103">
    <property type="entry name" value="ZF_C3H1"/>
    <property type="match status" value="2"/>
</dbReference>
<feature type="compositionally biased region" description="Basic and acidic residues" evidence="6">
    <location>
        <begin position="17"/>
        <end position="30"/>
    </location>
</feature>
<protein>
    <recommendedName>
        <fullName evidence="7">C3H1-type domain-containing protein</fullName>
    </recommendedName>
</protein>
<dbReference type="FunFam" id="4.10.1000.10:FF:000001">
    <property type="entry name" value="zinc finger CCCH domain-containing protein 15-like"/>
    <property type="match status" value="1"/>
</dbReference>
<dbReference type="SMART" id="SM00356">
    <property type="entry name" value="ZnF_C3H1"/>
    <property type="match status" value="2"/>
</dbReference>
<dbReference type="PANTHER" id="PTHR12547:SF18">
    <property type="entry name" value="PROTEIN TIS11"/>
    <property type="match status" value="1"/>
</dbReference>
<comment type="caution">
    <text evidence="8">The sequence shown here is derived from an EMBL/GenBank/DDBJ whole genome shotgun (WGS) entry which is preliminary data.</text>
</comment>
<organism evidence="8 9">
    <name type="scientific">Paramecium primaurelia</name>
    <dbReference type="NCBI Taxonomy" id="5886"/>
    <lineage>
        <taxon>Eukaryota</taxon>
        <taxon>Sar</taxon>
        <taxon>Alveolata</taxon>
        <taxon>Ciliophora</taxon>
        <taxon>Intramacronucleata</taxon>
        <taxon>Oligohymenophorea</taxon>
        <taxon>Peniculida</taxon>
        <taxon>Parameciidae</taxon>
        <taxon>Paramecium</taxon>
    </lineage>
</organism>
<dbReference type="AlphaFoldDB" id="A0A8S1K9V4"/>
<evidence type="ECO:0000313" key="8">
    <source>
        <dbReference type="EMBL" id="CAD8051437.1"/>
    </source>
</evidence>
<dbReference type="EMBL" id="CAJJDM010000014">
    <property type="protein sequence ID" value="CAD8051437.1"/>
    <property type="molecule type" value="Genomic_DNA"/>
</dbReference>
<dbReference type="InterPro" id="IPR000571">
    <property type="entry name" value="Znf_CCCH"/>
</dbReference>
<evidence type="ECO:0000256" key="3">
    <source>
        <dbReference type="ARBA" id="ARBA00022771"/>
    </source>
</evidence>
<name>A0A8S1K9V4_PARPR</name>
<dbReference type="GO" id="GO:0003729">
    <property type="term" value="F:mRNA binding"/>
    <property type="evidence" value="ECO:0007669"/>
    <property type="project" value="InterPro"/>
</dbReference>
<keyword evidence="9" id="KW-1185">Reference proteome</keyword>
<evidence type="ECO:0000256" key="1">
    <source>
        <dbReference type="ARBA" id="ARBA00022723"/>
    </source>
</evidence>
<evidence type="ECO:0000256" key="4">
    <source>
        <dbReference type="ARBA" id="ARBA00022833"/>
    </source>
</evidence>
<evidence type="ECO:0000256" key="5">
    <source>
        <dbReference type="PROSITE-ProRule" id="PRU00723"/>
    </source>
</evidence>
<feature type="domain" description="C3H1-type" evidence="7">
    <location>
        <begin position="105"/>
        <end position="133"/>
    </location>
</feature>
<evidence type="ECO:0000256" key="6">
    <source>
        <dbReference type="SAM" id="MobiDB-lite"/>
    </source>
</evidence>
<dbReference type="PANTHER" id="PTHR12547">
    <property type="entry name" value="CCCH ZINC FINGER/TIS11-RELATED"/>
    <property type="match status" value="1"/>
</dbReference>
<keyword evidence="3 5" id="KW-0863">Zinc-finger</keyword>
<gene>
    <name evidence="8" type="ORF">PPRIM_AZ9-3.1.T0180096</name>
</gene>
<dbReference type="GO" id="GO:0008270">
    <property type="term" value="F:zinc ion binding"/>
    <property type="evidence" value="ECO:0007669"/>
    <property type="project" value="UniProtKB-KW"/>
</dbReference>
<dbReference type="InterPro" id="IPR045877">
    <property type="entry name" value="ZFP36-like"/>
</dbReference>
<feature type="region of interest" description="Disordered" evidence="6">
    <location>
        <begin position="1"/>
        <end position="39"/>
    </location>
</feature>
<evidence type="ECO:0000256" key="2">
    <source>
        <dbReference type="ARBA" id="ARBA00022737"/>
    </source>
</evidence>
<sequence length="234" mass="27501">MHVTNKGRTCKQRSSVHTKDQKITSERRSLNVDMNNYTPKQPKWAEKTIKNMNRCSFTDLNEQDKRGSMSTVATLTTMSTDFYVQDDDPIEEQTSSSDESQSYVKFKTEMCKNWSMLGRCNYGNKCQFAHGQNEMINRQCNQKYKSKLCRSFHQDYVCFYGARCQFIHESRSVDQIRKDCKSQTSFYQPTSNQLRLKSFQLITSDWKQEIPLQECFQLWKTKLLLQINISSSSD</sequence>
<dbReference type="OMA" id="NKGRTCK"/>
<feature type="zinc finger region" description="C3H1-type" evidence="5">
    <location>
        <begin position="105"/>
        <end position="133"/>
    </location>
</feature>
<proteinExistence type="predicted"/>
<evidence type="ECO:0000259" key="7">
    <source>
        <dbReference type="PROSITE" id="PS50103"/>
    </source>
</evidence>
<dbReference type="Proteomes" id="UP000688137">
    <property type="component" value="Unassembled WGS sequence"/>
</dbReference>